<dbReference type="InterPro" id="IPR050902">
    <property type="entry name" value="ABC_Transporter_SBP"/>
</dbReference>
<comment type="caution">
    <text evidence="3">The sequence shown here is derived from an EMBL/GenBank/DDBJ whole genome shotgun (WGS) entry which is preliminary data.</text>
</comment>
<dbReference type="OrthoDB" id="9775594at2"/>
<dbReference type="Pfam" id="PF01497">
    <property type="entry name" value="Peripla_BP_2"/>
    <property type="match status" value="1"/>
</dbReference>
<feature type="domain" description="Fe/B12 periplasmic-binding" evidence="2">
    <location>
        <begin position="40"/>
        <end position="342"/>
    </location>
</feature>
<gene>
    <name evidence="3" type="ORF">EAH77_16500</name>
</gene>
<reference evidence="3 4" key="1">
    <citation type="journal article" date="2019" name="Environ. Microbiol.">
        <title>Species interactions and distinct microbial communities in high Arctic permafrost affected cryosols are associated with the CH4 and CO2 gas fluxes.</title>
        <authorList>
            <person name="Altshuler I."/>
            <person name="Hamel J."/>
            <person name="Turney S."/>
            <person name="Magnuson E."/>
            <person name="Levesque R."/>
            <person name="Greer C."/>
            <person name="Whyte L.G."/>
        </authorList>
    </citation>
    <scope>NUCLEOTIDE SEQUENCE [LARGE SCALE GENOMIC DNA]</scope>
    <source>
        <strain evidence="3 4">E4</strain>
    </source>
</reference>
<keyword evidence="1" id="KW-0732">Signal</keyword>
<sequence length="371" mass="41565">MRISCQILLLASLIASGLAQAKTVIDLSDRTVDVPDNPQRIVLGESRMLYTLSLIQDGNPAKNVVGWPGDMQNLDPQSWQLYVKAFPAIADIPQFGKNNFTQMNPEKVIALKPDLVILPRYAKQPSDHDQMLDSLTRAGIPVIYVDLRVDQINNTVPSVKLLGDVLNSPQKAARFITFYQQHMERVKQRIAQYHGKKTRVMLQLQPGRRESCCTTVSHGNLADLLDFAGGENIARGAFKSVYGEMNPEAVIAADPDVYISTGMGSPQGNPGSEIMLGPQVTEVQAQGSFRLMMDKQPLLSHLKPVREGRAYAVWHNFYLSPYHMVDVEVFAKALYPQLFKDVDPQQTVKEIYTQFLPIPFSGTYWTQLHPR</sequence>
<dbReference type="InterPro" id="IPR002491">
    <property type="entry name" value="ABC_transptr_periplasmic_BD"/>
</dbReference>
<organism evidence="3 4">
    <name type="scientific">Ewingella americana</name>
    <dbReference type="NCBI Taxonomy" id="41202"/>
    <lineage>
        <taxon>Bacteria</taxon>
        <taxon>Pseudomonadati</taxon>
        <taxon>Pseudomonadota</taxon>
        <taxon>Gammaproteobacteria</taxon>
        <taxon>Enterobacterales</taxon>
        <taxon>Yersiniaceae</taxon>
        <taxon>Ewingella</taxon>
    </lineage>
</organism>
<dbReference type="AlphaFoldDB" id="A0A502GDW9"/>
<evidence type="ECO:0000313" key="3">
    <source>
        <dbReference type="EMBL" id="TPG59226.1"/>
    </source>
</evidence>
<name>A0A502GDW9_9GAMM</name>
<evidence type="ECO:0000313" key="4">
    <source>
        <dbReference type="Proteomes" id="UP000317663"/>
    </source>
</evidence>
<accession>A0A502GDW9</accession>
<proteinExistence type="predicted"/>
<dbReference type="PANTHER" id="PTHR30535:SF34">
    <property type="entry name" value="MOLYBDATE-BINDING PROTEIN MOLA"/>
    <property type="match status" value="1"/>
</dbReference>
<dbReference type="SUPFAM" id="SSF53807">
    <property type="entry name" value="Helical backbone' metal receptor"/>
    <property type="match status" value="1"/>
</dbReference>
<evidence type="ECO:0000259" key="2">
    <source>
        <dbReference type="PROSITE" id="PS50983"/>
    </source>
</evidence>
<dbReference type="Proteomes" id="UP000317663">
    <property type="component" value="Unassembled WGS sequence"/>
</dbReference>
<feature type="signal peptide" evidence="1">
    <location>
        <begin position="1"/>
        <end position="21"/>
    </location>
</feature>
<dbReference type="Gene3D" id="3.40.50.1980">
    <property type="entry name" value="Nitrogenase molybdenum iron protein domain"/>
    <property type="match status" value="2"/>
</dbReference>
<protein>
    <recommendedName>
        <fullName evidence="2">Fe/B12 periplasmic-binding domain-containing protein</fullName>
    </recommendedName>
</protein>
<dbReference type="RefSeq" id="WP_140473896.1">
    <property type="nucleotide sequence ID" value="NZ_RCZD01000009.1"/>
</dbReference>
<feature type="chain" id="PRO_5021364984" description="Fe/B12 periplasmic-binding domain-containing protein" evidence="1">
    <location>
        <begin position="22"/>
        <end position="371"/>
    </location>
</feature>
<dbReference type="PANTHER" id="PTHR30535">
    <property type="entry name" value="VITAMIN B12-BINDING PROTEIN"/>
    <property type="match status" value="1"/>
</dbReference>
<keyword evidence="4" id="KW-1185">Reference proteome</keyword>
<dbReference type="EMBL" id="RCZD01000009">
    <property type="protein sequence ID" value="TPG59226.1"/>
    <property type="molecule type" value="Genomic_DNA"/>
</dbReference>
<evidence type="ECO:0000256" key="1">
    <source>
        <dbReference type="SAM" id="SignalP"/>
    </source>
</evidence>
<dbReference type="PROSITE" id="PS50983">
    <property type="entry name" value="FE_B12_PBP"/>
    <property type="match status" value="1"/>
</dbReference>